<comment type="catalytic activity">
    <reaction evidence="7">
        <text>(6S)-5-methyl-5,6,7,8-tetrahydrofolate + NAD(+) = (6R)-5,10-methylene-5,6,7,8-tetrahydrofolate + NADH + H(+)</text>
        <dbReference type="Rhea" id="RHEA:19821"/>
        <dbReference type="ChEBI" id="CHEBI:15378"/>
        <dbReference type="ChEBI" id="CHEBI:15636"/>
        <dbReference type="ChEBI" id="CHEBI:18608"/>
        <dbReference type="ChEBI" id="CHEBI:57540"/>
        <dbReference type="ChEBI" id="CHEBI:57945"/>
        <dbReference type="EC" id="1.5.1.54"/>
    </reaction>
    <physiologicalReaction direction="right-to-left" evidence="7">
        <dbReference type="Rhea" id="RHEA:19823"/>
    </physiologicalReaction>
</comment>
<dbReference type="GO" id="GO:0009086">
    <property type="term" value="P:methionine biosynthetic process"/>
    <property type="evidence" value="ECO:0007669"/>
    <property type="project" value="TreeGrafter"/>
</dbReference>
<dbReference type="InterPro" id="IPR029041">
    <property type="entry name" value="FAD-linked_oxidoreductase-like"/>
</dbReference>
<evidence type="ECO:0000256" key="3">
    <source>
        <dbReference type="ARBA" id="ARBA00006743"/>
    </source>
</evidence>
<dbReference type="Pfam" id="PF02219">
    <property type="entry name" value="MTHFR"/>
    <property type="match status" value="1"/>
</dbReference>
<dbReference type="AlphaFoldDB" id="A0A1Q5Q3T6"/>
<comment type="similarity">
    <text evidence="3 8">Belongs to the methylenetetrahydrofolate reductase family.</text>
</comment>
<evidence type="ECO:0000313" key="9">
    <source>
        <dbReference type="EMBL" id="OKL54493.1"/>
    </source>
</evidence>
<protein>
    <recommendedName>
        <fullName evidence="8">Methylenetetrahydrofolate reductase</fullName>
    </recommendedName>
</protein>
<evidence type="ECO:0000256" key="6">
    <source>
        <dbReference type="ARBA" id="ARBA00023002"/>
    </source>
</evidence>
<proteinExistence type="inferred from homology"/>
<evidence type="ECO:0000313" key="10">
    <source>
        <dbReference type="Proteomes" id="UP000185628"/>
    </source>
</evidence>
<name>A0A1Q5Q3T6_9ACTO</name>
<dbReference type="GO" id="GO:0071949">
    <property type="term" value="F:FAD binding"/>
    <property type="evidence" value="ECO:0007669"/>
    <property type="project" value="TreeGrafter"/>
</dbReference>
<dbReference type="InterPro" id="IPR003171">
    <property type="entry name" value="Mehydrof_redctse-like"/>
</dbReference>
<evidence type="ECO:0000256" key="7">
    <source>
        <dbReference type="ARBA" id="ARBA00048628"/>
    </source>
</evidence>
<evidence type="ECO:0000256" key="4">
    <source>
        <dbReference type="ARBA" id="ARBA00022630"/>
    </source>
</evidence>
<reference evidence="10" key="1">
    <citation type="submission" date="2016-12" db="EMBL/GenBank/DDBJ databases">
        <authorList>
            <person name="Meng X."/>
        </authorList>
    </citation>
    <scope>NUCLEOTIDE SEQUENCE [LARGE SCALE GENOMIC DNA]</scope>
    <source>
        <strain evidence="10">DSM 19116</strain>
    </source>
</reference>
<keyword evidence="6 8" id="KW-0560">Oxidoreductase</keyword>
<evidence type="ECO:0000256" key="2">
    <source>
        <dbReference type="ARBA" id="ARBA00004777"/>
    </source>
</evidence>
<comment type="cofactor">
    <cofactor evidence="1 8">
        <name>FAD</name>
        <dbReference type="ChEBI" id="CHEBI:57692"/>
    </cofactor>
</comment>
<dbReference type="GO" id="GO:0035999">
    <property type="term" value="P:tetrahydrofolate interconversion"/>
    <property type="evidence" value="ECO:0007669"/>
    <property type="project" value="UniProtKB-UniPathway"/>
</dbReference>
<sequence>MPWEALRSSAARSCSRSFSAPAELVELIREVANRELGDPAAVSVAVAAYPAGTIQTRTDAVAALVDKQSAGADFAITQVFYRAVNYRDLEQAASYQGVRLPIIPGILPFTDINRLQRLQALSGVAVPPELAALADLPDPGERLRATLAATLGFLDELLSYGAPGLHFYTFNRARPTFDLVEHLRSRKFAPVDAAESAALLELASVNLTRPAP</sequence>
<dbReference type="EMBL" id="MQVR01000014">
    <property type="protein sequence ID" value="OKL54493.1"/>
    <property type="molecule type" value="Genomic_DNA"/>
</dbReference>
<evidence type="ECO:0000256" key="5">
    <source>
        <dbReference type="ARBA" id="ARBA00022827"/>
    </source>
</evidence>
<dbReference type="GO" id="GO:0106312">
    <property type="term" value="F:methylenetetrahydrofolate reductase (NADH) activity"/>
    <property type="evidence" value="ECO:0007669"/>
    <property type="project" value="UniProtKB-EC"/>
</dbReference>
<dbReference type="Proteomes" id="UP000185628">
    <property type="component" value="Unassembled WGS sequence"/>
</dbReference>
<dbReference type="GO" id="GO:0005829">
    <property type="term" value="C:cytosol"/>
    <property type="evidence" value="ECO:0007669"/>
    <property type="project" value="TreeGrafter"/>
</dbReference>
<dbReference type="RefSeq" id="WP_073716047.1">
    <property type="nucleotide sequence ID" value="NZ_MQVR01000014.1"/>
</dbReference>
<dbReference type="PANTHER" id="PTHR45754:SF3">
    <property type="entry name" value="METHYLENETETRAHYDROFOLATE REDUCTASE (NADPH)"/>
    <property type="match status" value="1"/>
</dbReference>
<comment type="caution">
    <text evidence="9">The sequence shown here is derived from an EMBL/GenBank/DDBJ whole genome shotgun (WGS) entry which is preliminary data.</text>
</comment>
<gene>
    <name evidence="9" type="ORF">BSZ39_03735</name>
</gene>
<dbReference type="SUPFAM" id="SSF51730">
    <property type="entry name" value="FAD-linked oxidoreductase"/>
    <property type="match status" value="1"/>
</dbReference>
<dbReference type="Gene3D" id="3.20.20.220">
    <property type="match status" value="1"/>
</dbReference>
<keyword evidence="10" id="KW-1185">Reference proteome</keyword>
<evidence type="ECO:0000256" key="1">
    <source>
        <dbReference type="ARBA" id="ARBA00001974"/>
    </source>
</evidence>
<accession>A0A1Q5Q3T6</accession>
<keyword evidence="4 8" id="KW-0285">Flavoprotein</keyword>
<keyword evidence="5 8" id="KW-0274">FAD</keyword>
<comment type="pathway">
    <text evidence="2 8">One-carbon metabolism; tetrahydrofolate interconversion.</text>
</comment>
<evidence type="ECO:0000256" key="8">
    <source>
        <dbReference type="RuleBase" id="RU003862"/>
    </source>
</evidence>
<organism evidence="9 10">
    <name type="scientific">Bowdeniella nasicola</name>
    <dbReference type="NCBI Taxonomy" id="208480"/>
    <lineage>
        <taxon>Bacteria</taxon>
        <taxon>Bacillati</taxon>
        <taxon>Actinomycetota</taxon>
        <taxon>Actinomycetes</taxon>
        <taxon>Actinomycetales</taxon>
        <taxon>Actinomycetaceae</taxon>
        <taxon>Bowdeniella</taxon>
    </lineage>
</organism>
<dbReference type="PANTHER" id="PTHR45754">
    <property type="entry name" value="METHYLENETETRAHYDROFOLATE REDUCTASE"/>
    <property type="match status" value="1"/>
</dbReference>
<dbReference type="UniPathway" id="UPA00193"/>